<dbReference type="AlphaFoldDB" id="A0A0H5QW47"/>
<protein>
    <recommendedName>
        <fullName evidence="1">PIN domain-containing protein</fullName>
    </recommendedName>
</protein>
<dbReference type="Gene3D" id="3.40.50.1010">
    <property type="entry name" value="5'-nuclease"/>
    <property type="match status" value="1"/>
</dbReference>
<feature type="domain" description="PIN" evidence="1">
    <location>
        <begin position="49"/>
        <end position="133"/>
    </location>
</feature>
<dbReference type="EMBL" id="HACM01005535">
    <property type="protein sequence ID" value="CRZ05977.1"/>
    <property type="molecule type" value="Transcribed_RNA"/>
</dbReference>
<evidence type="ECO:0000259" key="1">
    <source>
        <dbReference type="Pfam" id="PF13638"/>
    </source>
</evidence>
<dbReference type="Pfam" id="PF13638">
    <property type="entry name" value="PIN_4"/>
    <property type="match status" value="1"/>
</dbReference>
<dbReference type="GO" id="GO:0005634">
    <property type="term" value="C:nucleus"/>
    <property type="evidence" value="ECO:0007669"/>
    <property type="project" value="TreeGrafter"/>
</dbReference>
<name>A0A0H5QW47_9EUKA</name>
<sequence length="162" mass="18140">MAAAADPSRCRLQCLDRSRGLDNGSKGCVSYVGSRLCYLLCGNQRTGSSQVQSSPGRLGARTRQVIQHLHHCFSRRDPGVRGQVVSPELSAATNDDRILNYCISLRRTSRVLLFTNDLNFQVKAAIQDVPSIDRNDVFDDYFDEDLVRAFIDCLYNSTIHQL</sequence>
<dbReference type="PANTHER" id="PTHR16161">
    <property type="entry name" value="TRANSCRIPTIONAL PROTEIN SWT1"/>
    <property type="match status" value="1"/>
</dbReference>
<proteinExistence type="predicted"/>
<reference evidence="2" key="1">
    <citation type="submission" date="2015-04" db="EMBL/GenBank/DDBJ databases">
        <title>The genome sequence of the plant pathogenic Rhizarian Plasmodiophora brassicae reveals insights in its biotrophic life cycle and the origin of chitin synthesis.</title>
        <authorList>
            <person name="Schwelm A."/>
            <person name="Fogelqvist J."/>
            <person name="Knaust A."/>
            <person name="Julke S."/>
            <person name="Lilja T."/>
            <person name="Dhandapani V."/>
            <person name="Bonilla-Rosso G."/>
            <person name="Karlsson M."/>
            <person name="Shevchenko A."/>
            <person name="Choi S.R."/>
            <person name="Kim H.G."/>
            <person name="Park J.Y."/>
            <person name="Lim Y.P."/>
            <person name="Ludwig-Muller J."/>
            <person name="Dixelius C."/>
        </authorList>
    </citation>
    <scope>NUCLEOTIDE SEQUENCE</scope>
    <source>
        <tissue evidence="2">Potato root galls</tissue>
    </source>
</reference>
<organism evidence="2">
    <name type="scientific">Spongospora subterranea</name>
    <dbReference type="NCBI Taxonomy" id="70186"/>
    <lineage>
        <taxon>Eukaryota</taxon>
        <taxon>Sar</taxon>
        <taxon>Rhizaria</taxon>
        <taxon>Endomyxa</taxon>
        <taxon>Phytomyxea</taxon>
        <taxon>Plasmodiophorida</taxon>
        <taxon>Plasmodiophoridae</taxon>
        <taxon>Spongospora</taxon>
    </lineage>
</organism>
<dbReference type="InterPro" id="IPR052626">
    <property type="entry name" value="SWT1_Regulator"/>
</dbReference>
<accession>A0A0H5QW47</accession>
<dbReference type="InterPro" id="IPR002716">
    <property type="entry name" value="PIN_dom"/>
</dbReference>
<dbReference type="PANTHER" id="PTHR16161:SF0">
    <property type="entry name" value="TRANSCRIPTIONAL PROTEIN SWT1"/>
    <property type="match status" value="1"/>
</dbReference>
<evidence type="ECO:0000313" key="2">
    <source>
        <dbReference type="EMBL" id="CRZ05977.1"/>
    </source>
</evidence>